<accession>A0A2V0P5D6</accession>
<evidence type="ECO:0000313" key="3">
    <source>
        <dbReference type="Proteomes" id="UP000247498"/>
    </source>
</evidence>
<comment type="caution">
    <text evidence="2">The sequence shown here is derived from an EMBL/GenBank/DDBJ whole genome shotgun (WGS) entry which is preliminary data.</text>
</comment>
<dbReference type="AlphaFoldDB" id="A0A2V0P5D6"/>
<protein>
    <recommendedName>
        <fullName evidence="4">Cupin type-1 domain-containing protein</fullName>
    </recommendedName>
</protein>
<organism evidence="2 3">
    <name type="scientific">Raphidocelis subcapitata</name>
    <dbReference type="NCBI Taxonomy" id="307507"/>
    <lineage>
        <taxon>Eukaryota</taxon>
        <taxon>Viridiplantae</taxon>
        <taxon>Chlorophyta</taxon>
        <taxon>core chlorophytes</taxon>
        <taxon>Chlorophyceae</taxon>
        <taxon>CS clade</taxon>
        <taxon>Sphaeropleales</taxon>
        <taxon>Selenastraceae</taxon>
        <taxon>Raphidocelis</taxon>
    </lineage>
</organism>
<gene>
    <name evidence="2" type="ORF">Rsub_05684</name>
</gene>
<dbReference type="SUPFAM" id="SSF51182">
    <property type="entry name" value="RmlC-like cupins"/>
    <property type="match status" value="1"/>
</dbReference>
<evidence type="ECO:0000313" key="2">
    <source>
        <dbReference type="EMBL" id="GBF93073.1"/>
    </source>
</evidence>
<dbReference type="Proteomes" id="UP000247498">
    <property type="component" value="Unassembled WGS sequence"/>
</dbReference>
<evidence type="ECO:0008006" key="4">
    <source>
        <dbReference type="Google" id="ProtNLM"/>
    </source>
</evidence>
<dbReference type="InParanoid" id="A0A2V0P5D6"/>
<proteinExistence type="predicted"/>
<dbReference type="InterPro" id="IPR011051">
    <property type="entry name" value="RmlC_Cupin_sf"/>
</dbReference>
<name>A0A2V0P5D6_9CHLO</name>
<sequence length="259" mass="27404">MAASSTRVLMALVSAVLLIGLADAVKTCKGGTPDRPVYLLNLAKGKTFCLKMPRYLSNPATDTLGGALYLRTQNDTCGKYGLLLRSFTTAGKGPPPHIHYSANEYFILLGNGTLRLFSQADTEPLKAYDAGKIPGVNGMPPVEPMGYVDVPGGSVGFGPKAVPHTWRVAEDVTNFVAFLLDGWGMEQSINTAESSSDPLYVLGGTAIWGVPTDLTSGMFGGPDFTNRALAHKSGLPATTKKDMKMLQKAIEAGEACFPA</sequence>
<feature type="signal peptide" evidence="1">
    <location>
        <begin position="1"/>
        <end position="24"/>
    </location>
</feature>
<keyword evidence="3" id="KW-1185">Reference proteome</keyword>
<dbReference type="EMBL" id="BDRX01000037">
    <property type="protein sequence ID" value="GBF93073.1"/>
    <property type="molecule type" value="Genomic_DNA"/>
</dbReference>
<evidence type="ECO:0000256" key="1">
    <source>
        <dbReference type="SAM" id="SignalP"/>
    </source>
</evidence>
<reference evidence="2 3" key="1">
    <citation type="journal article" date="2018" name="Sci. Rep.">
        <title>Raphidocelis subcapitata (=Pseudokirchneriella subcapitata) provides an insight into genome evolution and environmental adaptations in the Sphaeropleales.</title>
        <authorList>
            <person name="Suzuki S."/>
            <person name="Yamaguchi H."/>
            <person name="Nakajima N."/>
            <person name="Kawachi M."/>
        </authorList>
    </citation>
    <scope>NUCLEOTIDE SEQUENCE [LARGE SCALE GENOMIC DNA]</scope>
    <source>
        <strain evidence="2 3">NIES-35</strain>
    </source>
</reference>
<dbReference type="OrthoDB" id="555172at2759"/>
<dbReference type="Gene3D" id="2.60.120.10">
    <property type="entry name" value="Jelly Rolls"/>
    <property type="match status" value="1"/>
</dbReference>
<keyword evidence="1" id="KW-0732">Signal</keyword>
<feature type="chain" id="PRO_5016008996" description="Cupin type-1 domain-containing protein" evidence="1">
    <location>
        <begin position="25"/>
        <end position="259"/>
    </location>
</feature>
<dbReference type="InterPro" id="IPR014710">
    <property type="entry name" value="RmlC-like_jellyroll"/>
</dbReference>